<dbReference type="HOGENOM" id="CLU_109676_2_0_2"/>
<gene>
    <name evidence="1" type="ORF">Nlim_1057</name>
</gene>
<dbReference type="AlphaFoldDB" id="F3KKN3"/>
<dbReference type="STRING" id="886738.Nlim_1057"/>
<dbReference type="EMBL" id="AEGP01000040">
    <property type="protein sequence ID" value="EGG42042.1"/>
    <property type="molecule type" value="Genomic_DNA"/>
</dbReference>
<dbReference type="Pfam" id="PF13412">
    <property type="entry name" value="HTH_24"/>
    <property type="match status" value="1"/>
</dbReference>
<dbReference type="PANTHER" id="PTHR36216">
    <property type="entry name" value="TRANSCRIPTIONAL REGULATOR, TRMB"/>
    <property type="match status" value="1"/>
</dbReference>
<dbReference type="PANTHER" id="PTHR36216:SF1">
    <property type="entry name" value="HTH ARSR-TYPE DOMAIN-CONTAINING PROTEIN"/>
    <property type="match status" value="1"/>
</dbReference>
<comment type="caution">
    <text evidence="1">The sequence shown here is derived from an EMBL/GenBank/DDBJ whole genome shotgun (WGS) entry which is preliminary data.</text>
</comment>
<dbReference type="InterPro" id="IPR036388">
    <property type="entry name" value="WH-like_DNA-bd_sf"/>
</dbReference>
<organism evidence="1">
    <name type="scientific">Candidatus Nitrosarchaeum limnium SFB1</name>
    <dbReference type="NCBI Taxonomy" id="886738"/>
    <lineage>
        <taxon>Archaea</taxon>
        <taxon>Nitrososphaerota</taxon>
        <taxon>Nitrososphaeria</taxon>
        <taxon>Nitrosopumilales</taxon>
        <taxon>Nitrosopumilaceae</taxon>
        <taxon>Nitrosarchaeum</taxon>
    </lineage>
</organism>
<dbReference type="InterPro" id="IPR036390">
    <property type="entry name" value="WH_DNA-bd_sf"/>
</dbReference>
<reference evidence="1" key="1">
    <citation type="journal article" date="2011" name="PLoS ONE">
        <title>Genome of a low-salinity ammonia-oxidizing archaeon determined by single-cell and metagenomic analysis.</title>
        <authorList>
            <person name="Blainey P.C."/>
            <person name="Mosier A.C."/>
            <person name="Potanina A."/>
            <person name="Francis C.A."/>
            <person name="Quake S.R."/>
        </authorList>
    </citation>
    <scope>NUCLEOTIDE SEQUENCE [LARGE SCALE GENOMIC DNA]</scope>
    <source>
        <strain evidence="1">SFB1</strain>
    </source>
</reference>
<protein>
    <submittedName>
        <fullName evidence="1">ArsR family transcription regulator</fullName>
    </submittedName>
</protein>
<accession>F3KKN3</accession>
<sequence>MIRSDNRLTKVLEVIHSNPGIQFRDLMKQTGMKNGALSHYVNKIESNGMIQVERSPRQTKFFPLHIKDSDQKIISALRKETPKKIILHLMSEGDEGAEFSIIPIKIGKSPSTVSLYLSQLVDDEIVSIRLDNKRKKYFVKNRKTVDGLIDSYHPGLVSSAADSFADTFNSL</sequence>
<dbReference type="SUPFAM" id="SSF46785">
    <property type="entry name" value="Winged helix' DNA-binding domain"/>
    <property type="match status" value="2"/>
</dbReference>
<dbReference type="Proteomes" id="UP000004348">
    <property type="component" value="Chromosome"/>
</dbReference>
<dbReference type="Gene3D" id="1.10.10.10">
    <property type="entry name" value="Winged helix-like DNA-binding domain superfamily/Winged helix DNA-binding domain"/>
    <property type="match status" value="2"/>
</dbReference>
<name>F3KKN3_9ARCH</name>
<dbReference type="PATRIC" id="fig|886738.10.peg.1162"/>
<proteinExistence type="predicted"/>
<evidence type="ECO:0000313" key="1">
    <source>
        <dbReference type="EMBL" id="EGG42042.1"/>
    </source>
</evidence>